<feature type="coiled-coil region" evidence="1">
    <location>
        <begin position="296"/>
        <end position="323"/>
    </location>
</feature>
<evidence type="ECO:0000313" key="4">
    <source>
        <dbReference type="Proteomes" id="UP001163046"/>
    </source>
</evidence>
<dbReference type="PANTHER" id="PTHR28594">
    <property type="entry name" value="ATR-INTERACTING PROTEIN"/>
    <property type="match status" value="1"/>
</dbReference>
<feature type="region of interest" description="Disordered" evidence="2">
    <location>
        <begin position="145"/>
        <end position="189"/>
    </location>
</feature>
<keyword evidence="4" id="KW-1185">Reference proteome</keyword>
<dbReference type="Proteomes" id="UP001163046">
    <property type="component" value="Unassembled WGS sequence"/>
</dbReference>
<protein>
    <submittedName>
        <fullName evidence="3">Uncharacterized protein</fullName>
    </submittedName>
</protein>
<sequence length="615" mass="68853">MFVVKSVGKISILAVHTQSLFKKSPQPIESVGKTHASQTTRLEDGAYVFLKDRESKNHSDVSPLRTNRTHESPYKKFKTSHGLAGKRAEEIAVEEAFRDLPPDAFDEDFDSVDEDDFDLLLTAEQLDECDRIASLKLQTQCTNPVEVTSNLPPRNEQFSVNSKNHSSPLHVAPEQGSSDDDNDDVKCTQEYAPNTSFSSLSGTAGFPVISSRELLRTPIVTHPQESAEYVQPSRRGDSLLHSFVDQCINVPVSLPSSQQQQQQHVGGNSVGKIPSRDSNSHTSNSSMAGHPEDGRMQNLRKEVERLQSEFATTTSRVKTLEEEKFCKDGELKILRNSLEHYCAEEKRRQGEVKALDEQKAREQSLHEKELEKQVENLTTQIRFKEREISQMIEQNKKRTASLTEGSSNSPKSKTVINLSEVFPTGNSFFQKKSPEVKAKSPRSKQSSKDLKTQNRQNSQRLSEGENSENSTLSGTSSGLSSLERMKAQRRDTDTSEREIVQLSAQSFPEVELVQNLLSPQEKELQLLYDPENRALNEGSIISLLTLDRPFANSHHATQKTTLNETDVLQTLQLFDTQATQKDPSISCDNTLVMQTLSGLLNHRQVDNDSVGEKKA</sequence>
<dbReference type="AlphaFoldDB" id="A0A9W9YSD4"/>
<dbReference type="EMBL" id="MU827303">
    <property type="protein sequence ID" value="KAJ7365407.1"/>
    <property type="molecule type" value="Genomic_DNA"/>
</dbReference>
<evidence type="ECO:0000256" key="1">
    <source>
        <dbReference type="SAM" id="Coils"/>
    </source>
</evidence>
<reference evidence="3" key="1">
    <citation type="submission" date="2023-01" db="EMBL/GenBank/DDBJ databases">
        <title>Genome assembly of the deep-sea coral Lophelia pertusa.</title>
        <authorList>
            <person name="Herrera S."/>
            <person name="Cordes E."/>
        </authorList>
    </citation>
    <scope>NUCLEOTIDE SEQUENCE</scope>
    <source>
        <strain evidence="3">USNM1676648</strain>
        <tissue evidence="3">Polyp</tissue>
    </source>
</reference>
<proteinExistence type="predicted"/>
<feature type="region of interest" description="Disordered" evidence="2">
    <location>
        <begin position="57"/>
        <end position="81"/>
    </location>
</feature>
<feature type="region of interest" description="Disordered" evidence="2">
    <location>
        <begin position="254"/>
        <end position="294"/>
    </location>
</feature>
<comment type="caution">
    <text evidence="3">The sequence shown here is derived from an EMBL/GenBank/DDBJ whole genome shotgun (WGS) entry which is preliminary data.</text>
</comment>
<feature type="region of interest" description="Disordered" evidence="2">
    <location>
        <begin position="394"/>
        <end position="497"/>
    </location>
</feature>
<feature type="compositionally biased region" description="Basic and acidic residues" evidence="2">
    <location>
        <begin position="483"/>
        <end position="497"/>
    </location>
</feature>
<accession>A0A9W9YSD4</accession>
<keyword evidence="1" id="KW-0175">Coiled coil</keyword>
<dbReference type="InterPro" id="IPR033349">
    <property type="entry name" value="ATRIP"/>
</dbReference>
<feature type="coiled-coil region" evidence="1">
    <location>
        <begin position="360"/>
        <end position="394"/>
    </location>
</feature>
<evidence type="ECO:0000256" key="2">
    <source>
        <dbReference type="SAM" id="MobiDB-lite"/>
    </source>
</evidence>
<organism evidence="3 4">
    <name type="scientific">Desmophyllum pertusum</name>
    <dbReference type="NCBI Taxonomy" id="174260"/>
    <lineage>
        <taxon>Eukaryota</taxon>
        <taxon>Metazoa</taxon>
        <taxon>Cnidaria</taxon>
        <taxon>Anthozoa</taxon>
        <taxon>Hexacorallia</taxon>
        <taxon>Scleractinia</taxon>
        <taxon>Caryophylliina</taxon>
        <taxon>Caryophylliidae</taxon>
        <taxon>Desmophyllum</taxon>
    </lineage>
</organism>
<gene>
    <name evidence="3" type="ORF">OS493_005514</name>
</gene>
<dbReference type="GO" id="GO:0006281">
    <property type="term" value="P:DNA repair"/>
    <property type="evidence" value="ECO:0007669"/>
    <property type="project" value="TreeGrafter"/>
</dbReference>
<dbReference type="PANTHER" id="PTHR28594:SF1">
    <property type="entry name" value="ATR-INTERACTING PROTEIN"/>
    <property type="match status" value="1"/>
</dbReference>
<evidence type="ECO:0000313" key="3">
    <source>
        <dbReference type="EMBL" id="KAJ7365407.1"/>
    </source>
</evidence>
<dbReference type="OrthoDB" id="6428926at2759"/>
<feature type="compositionally biased region" description="Polar residues" evidence="2">
    <location>
        <begin position="400"/>
        <end position="417"/>
    </location>
</feature>
<name>A0A9W9YSD4_9CNID</name>
<feature type="compositionally biased region" description="Low complexity" evidence="2">
    <location>
        <begin position="467"/>
        <end position="482"/>
    </location>
</feature>
<feature type="compositionally biased region" description="Polar residues" evidence="2">
    <location>
        <begin position="145"/>
        <end position="167"/>
    </location>
</feature>
<dbReference type="GO" id="GO:0000077">
    <property type="term" value="P:DNA damage checkpoint signaling"/>
    <property type="evidence" value="ECO:0007669"/>
    <property type="project" value="InterPro"/>
</dbReference>